<proteinExistence type="predicted"/>
<accession>A0ABQ6FS94</accession>
<keyword evidence="2" id="KW-1185">Reference proteome</keyword>
<reference evidence="1 2" key="1">
    <citation type="submission" date="2023-02" db="EMBL/GenBank/DDBJ databases">
        <title>Dictyobacter halimunensis sp. nov., a new member of the class Ktedonobacteria from forest soil in a geothermal area.</title>
        <authorList>
            <person name="Rachmania M.K."/>
            <person name="Ningsih F."/>
            <person name="Sakai Y."/>
            <person name="Yabe S."/>
            <person name="Yokota A."/>
            <person name="Sjamsuridzal W."/>
        </authorList>
    </citation>
    <scope>NUCLEOTIDE SEQUENCE [LARGE SCALE GENOMIC DNA]</scope>
    <source>
        <strain evidence="1 2">S3.2.2.5</strain>
    </source>
</reference>
<dbReference type="Proteomes" id="UP001344906">
    <property type="component" value="Unassembled WGS sequence"/>
</dbReference>
<protein>
    <submittedName>
        <fullName evidence="1">Uncharacterized protein</fullName>
    </submittedName>
</protein>
<dbReference type="EMBL" id="BSRI01000002">
    <property type="protein sequence ID" value="GLV56171.1"/>
    <property type="molecule type" value="Genomic_DNA"/>
</dbReference>
<gene>
    <name evidence="1" type="ORF">KDH_30140</name>
</gene>
<organism evidence="1 2">
    <name type="scientific">Dictyobacter halimunensis</name>
    <dbReference type="NCBI Taxonomy" id="3026934"/>
    <lineage>
        <taxon>Bacteria</taxon>
        <taxon>Bacillati</taxon>
        <taxon>Chloroflexota</taxon>
        <taxon>Ktedonobacteria</taxon>
        <taxon>Ktedonobacterales</taxon>
        <taxon>Dictyobacteraceae</taxon>
        <taxon>Dictyobacter</taxon>
    </lineage>
</organism>
<evidence type="ECO:0000313" key="2">
    <source>
        <dbReference type="Proteomes" id="UP001344906"/>
    </source>
</evidence>
<evidence type="ECO:0000313" key="1">
    <source>
        <dbReference type="EMBL" id="GLV56171.1"/>
    </source>
</evidence>
<comment type="caution">
    <text evidence="1">The sequence shown here is derived from an EMBL/GenBank/DDBJ whole genome shotgun (WGS) entry which is preliminary data.</text>
</comment>
<sequence>MRGQEKKNNPQKSLKISAANAQDAISSGATGCTTTNGILSIGLALVVVGTRECPRTRVRIVIL</sequence>
<name>A0ABQ6FS94_9CHLR</name>